<dbReference type="Proteomes" id="UP001317629">
    <property type="component" value="Chromosome"/>
</dbReference>
<organism evidence="1 2">
    <name type="scientific">Methylocystis iwaonis</name>
    <dbReference type="NCBI Taxonomy" id="2885079"/>
    <lineage>
        <taxon>Bacteria</taxon>
        <taxon>Pseudomonadati</taxon>
        <taxon>Pseudomonadota</taxon>
        <taxon>Alphaproteobacteria</taxon>
        <taxon>Hyphomicrobiales</taxon>
        <taxon>Methylocystaceae</taxon>
        <taxon>Methylocystis</taxon>
    </lineage>
</organism>
<dbReference type="EMBL" id="AP027142">
    <property type="protein sequence ID" value="BDV32504.1"/>
    <property type="molecule type" value="Genomic_DNA"/>
</dbReference>
<gene>
    <name evidence="1" type="ORF">SS37A_00330</name>
</gene>
<sequence>MSWTDERVELLRKLWSDGLSASQVAAELGPGITRNAVIGKIHRLGLAERAKTASAPRPRAAKPASRQAAVSAPVAAAPRVGGHAVHGNVALAFAPETVVVARVTPDTDVVVPMSERVTIMELRESMCRWPMGDPTSPEFRFCGGKSPIGGGPYCAHHARIAYQPAQDRRRARDQLRAPRYA</sequence>
<keyword evidence="2" id="KW-1185">Reference proteome</keyword>
<evidence type="ECO:0008006" key="3">
    <source>
        <dbReference type="Google" id="ProtNLM"/>
    </source>
</evidence>
<evidence type="ECO:0000313" key="1">
    <source>
        <dbReference type="EMBL" id="BDV32504.1"/>
    </source>
</evidence>
<dbReference type="Pfam" id="PF07750">
    <property type="entry name" value="GcrA"/>
    <property type="match status" value="1"/>
</dbReference>
<dbReference type="Gene3D" id="1.10.10.60">
    <property type="entry name" value="Homeodomain-like"/>
    <property type="match status" value="1"/>
</dbReference>
<dbReference type="InterPro" id="IPR011681">
    <property type="entry name" value="GcrA"/>
</dbReference>
<name>A0ABN6V8U0_9HYPH</name>
<reference evidence="1 2" key="1">
    <citation type="journal article" date="2023" name="Int. J. Syst. Evol. Microbiol.">
        <title>Methylocystis iwaonis sp. nov., a type II methane-oxidizing bacterium from surface soil of a rice paddy field in Japan, and emended description of the genus Methylocystis (ex Whittenbury et al. 1970) Bowman et al. 1993.</title>
        <authorList>
            <person name="Kaise H."/>
            <person name="Sawadogo J.B."/>
            <person name="Alam M.S."/>
            <person name="Ueno C."/>
            <person name="Dianou D."/>
            <person name="Shinjo R."/>
            <person name="Asakawa S."/>
        </authorList>
    </citation>
    <scope>NUCLEOTIDE SEQUENCE [LARGE SCALE GENOMIC DNA]</scope>
    <source>
        <strain evidence="1 2">SS37A-Re</strain>
    </source>
</reference>
<protein>
    <recommendedName>
        <fullName evidence="3">GcrA cell cycle regulator</fullName>
    </recommendedName>
</protein>
<dbReference type="RefSeq" id="WP_281929595.1">
    <property type="nucleotide sequence ID" value="NZ_AP027142.1"/>
</dbReference>
<proteinExistence type="predicted"/>
<evidence type="ECO:0000313" key="2">
    <source>
        <dbReference type="Proteomes" id="UP001317629"/>
    </source>
</evidence>
<accession>A0ABN6V8U0</accession>